<evidence type="ECO:0000256" key="4">
    <source>
        <dbReference type="SAM" id="MobiDB-lite"/>
    </source>
</evidence>
<dbReference type="GO" id="GO:0045892">
    <property type="term" value="P:negative regulation of DNA-templated transcription"/>
    <property type="evidence" value="ECO:0007669"/>
    <property type="project" value="TreeGrafter"/>
</dbReference>
<gene>
    <name evidence="6" type="ORF">GCM10011581_05920</name>
</gene>
<organism evidence="6 7">
    <name type="scientific">Saccharopolyspora thermophila</name>
    <dbReference type="NCBI Taxonomy" id="89367"/>
    <lineage>
        <taxon>Bacteria</taxon>
        <taxon>Bacillati</taxon>
        <taxon>Actinomycetota</taxon>
        <taxon>Actinomycetes</taxon>
        <taxon>Pseudonocardiales</taxon>
        <taxon>Pseudonocardiaceae</taxon>
        <taxon>Saccharopolyspora</taxon>
    </lineage>
</organism>
<dbReference type="Proteomes" id="UP000597989">
    <property type="component" value="Unassembled WGS sequence"/>
</dbReference>
<accession>A0A917JLR1</accession>
<evidence type="ECO:0000313" key="6">
    <source>
        <dbReference type="EMBL" id="GGI71726.1"/>
    </source>
</evidence>
<evidence type="ECO:0000313" key="7">
    <source>
        <dbReference type="Proteomes" id="UP000597989"/>
    </source>
</evidence>
<dbReference type="AlphaFoldDB" id="A0A917JLR1"/>
<dbReference type="Gene3D" id="1.10.10.10">
    <property type="entry name" value="Winged helix-like DNA-binding domain superfamily/Winged helix DNA-binding domain"/>
    <property type="match status" value="1"/>
</dbReference>
<feature type="region of interest" description="Disordered" evidence="4">
    <location>
        <begin position="111"/>
        <end position="130"/>
    </location>
</feature>
<feature type="domain" description="HTH gntR-type" evidence="5">
    <location>
        <begin position="9"/>
        <end position="77"/>
    </location>
</feature>
<evidence type="ECO:0000256" key="2">
    <source>
        <dbReference type="ARBA" id="ARBA00023125"/>
    </source>
</evidence>
<dbReference type="InterPro" id="IPR050679">
    <property type="entry name" value="Bact_HTH_transcr_reg"/>
</dbReference>
<reference evidence="6 7" key="1">
    <citation type="journal article" date="2014" name="Int. J. Syst. Evol. Microbiol.">
        <title>Complete genome sequence of Corynebacterium casei LMG S-19264T (=DSM 44701T), isolated from a smear-ripened cheese.</title>
        <authorList>
            <consortium name="US DOE Joint Genome Institute (JGI-PGF)"/>
            <person name="Walter F."/>
            <person name="Albersmeier A."/>
            <person name="Kalinowski J."/>
            <person name="Ruckert C."/>
        </authorList>
    </citation>
    <scope>NUCLEOTIDE SEQUENCE [LARGE SCALE GENOMIC DNA]</scope>
    <source>
        <strain evidence="6 7">CGMCC 4.7206</strain>
    </source>
</reference>
<dbReference type="PANTHER" id="PTHR44846">
    <property type="entry name" value="MANNOSYL-D-GLYCERATE TRANSPORT/METABOLISM SYSTEM REPRESSOR MNGR-RELATED"/>
    <property type="match status" value="1"/>
</dbReference>
<dbReference type="PANTHER" id="PTHR44846:SF1">
    <property type="entry name" value="MANNOSYL-D-GLYCERATE TRANSPORT_METABOLISM SYSTEM REPRESSOR MNGR-RELATED"/>
    <property type="match status" value="1"/>
</dbReference>
<evidence type="ECO:0000256" key="3">
    <source>
        <dbReference type="ARBA" id="ARBA00023163"/>
    </source>
</evidence>
<proteinExistence type="predicted"/>
<dbReference type="GO" id="GO:0003677">
    <property type="term" value="F:DNA binding"/>
    <property type="evidence" value="ECO:0007669"/>
    <property type="project" value="UniProtKB-KW"/>
</dbReference>
<dbReference type="InterPro" id="IPR036388">
    <property type="entry name" value="WH-like_DNA-bd_sf"/>
</dbReference>
<dbReference type="CDD" id="cd07377">
    <property type="entry name" value="WHTH_GntR"/>
    <property type="match status" value="1"/>
</dbReference>
<keyword evidence="1" id="KW-0805">Transcription regulation</keyword>
<protein>
    <recommendedName>
        <fullName evidence="5">HTH gntR-type domain-containing protein</fullName>
    </recommendedName>
</protein>
<name>A0A917JLR1_9PSEU</name>
<comment type="caution">
    <text evidence="6">The sequence shown here is derived from an EMBL/GenBank/DDBJ whole genome shotgun (WGS) entry which is preliminary data.</text>
</comment>
<evidence type="ECO:0000259" key="5">
    <source>
        <dbReference type="PROSITE" id="PS50949"/>
    </source>
</evidence>
<keyword evidence="3" id="KW-0804">Transcription</keyword>
<dbReference type="PROSITE" id="PS50949">
    <property type="entry name" value="HTH_GNTR"/>
    <property type="match status" value="1"/>
</dbReference>
<dbReference type="GO" id="GO:0003700">
    <property type="term" value="F:DNA-binding transcription factor activity"/>
    <property type="evidence" value="ECO:0007669"/>
    <property type="project" value="InterPro"/>
</dbReference>
<dbReference type="InterPro" id="IPR000524">
    <property type="entry name" value="Tscrpt_reg_HTH_GntR"/>
</dbReference>
<dbReference type="SUPFAM" id="SSF46785">
    <property type="entry name" value="Winged helix' DNA-binding domain"/>
    <property type="match status" value="1"/>
</dbReference>
<keyword evidence="2" id="KW-0238">DNA-binding</keyword>
<dbReference type="Pfam" id="PF00392">
    <property type="entry name" value="GntR"/>
    <property type="match status" value="1"/>
</dbReference>
<evidence type="ECO:0000256" key="1">
    <source>
        <dbReference type="ARBA" id="ARBA00023015"/>
    </source>
</evidence>
<dbReference type="InterPro" id="IPR036390">
    <property type="entry name" value="WH_DNA-bd_sf"/>
</dbReference>
<dbReference type="RefSeq" id="WP_188985038.1">
    <property type="nucleotide sequence ID" value="NZ_BMMT01000001.1"/>
</dbReference>
<dbReference type="SMART" id="SM00345">
    <property type="entry name" value="HTH_GNTR"/>
    <property type="match status" value="1"/>
</dbReference>
<sequence>MGLNPGDKRPAYQQVADNLRRMIVTGELAPGDQLPSISALREEYGISPMTARAAIKELSSAGLVVVRQGQGAFVLEGAAAKTDLTVDDLAELFQQLSSAVETLTQRVAEIEAKLPADQEKSEPQGRKRGR</sequence>
<dbReference type="EMBL" id="BMMT01000001">
    <property type="protein sequence ID" value="GGI71726.1"/>
    <property type="molecule type" value="Genomic_DNA"/>
</dbReference>